<sequence>MPVRQQLGKQESSQPKSEAFLAMGGRMMPEPSTLRFSPLAFTSIQAERLIDPYPPTSISSHPPHQLLHAHLTCSTSPHPSLTI</sequence>
<evidence type="ECO:0000313" key="1">
    <source>
        <dbReference type="EMBL" id="TNN72361.1"/>
    </source>
</evidence>
<dbReference type="Proteomes" id="UP000314294">
    <property type="component" value="Unassembled WGS sequence"/>
</dbReference>
<accession>A0A4Z2I3M6</accession>
<organism evidence="1 2">
    <name type="scientific">Liparis tanakae</name>
    <name type="common">Tanaka's snailfish</name>
    <dbReference type="NCBI Taxonomy" id="230148"/>
    <lineage>
        <taxon>Eukaryota</taxon>
        <taxon>Metazoa</taxon>
        <taxon>Chordata</taxon>
        <taxon>Craniata</taxon>
        <taxon>Vertebrata</taxon>
        <taxon>Euteleostomi</taxon>
        <taxon>Actinopterygii</taxon>
        <taxon>Neopterygii</taxon>
        <taxon>Teleostei</taxon>
        <taxon>Neoteleostei</taxon>
        <taxon>Acanthomorphata</taxon>
        <taxon>Eupercaria</taxon>
        <taxon>Perciformes</taxon>
        <taxon>Cottioidei</taxon>
        <taxon>Cottales</taxon>
        <taxon>Liparidae</taxon>
        <taxon>Liparis</taxon>
    </lineage>
</organism>
<dbReference type="EMBL" id="SRLO01000138">
    <property type="protein sequence ID" value="TNN72361.1"/>
    <property type="molecule type" value="Genomic_DNA"/>
</dbReference>
<protein>
    <submittedName>
        <fullName evidence="1">Uncharacterized protein</fullName>
    </submittedName>
</protein>
<dbReference type="AlphaFoldDB" id="A0A4Z2I3M6"/>
<reference evidence="1 2" key="1">
    <citation type="submission" date="2019-03" db="EMBL/GenBank/DDBJ databases">
        <title>First draft genome of Liparis tanakae, snailfish: a comprehensive survey of snailfish specific genes.</title>
        <authorList>
            <person name="Kim W."/>
            <person name="Song I."/>
            <person name="Jeong J.-H."/>
            <person name="Kim D."/>
            <person name="Kim S."/>
            <person name="Ryu S."/>
            <person name="Song J.Y."/>
            <person name="Lee S.K."/>
        </authorList>
    </citation>
    <scope>NUCLEOTIDE SEQUENCE [LARGE SCALE GENOMIC DNA]</scope>
    <source>
        <tissue evidence="1">Muscle</tissue>
    </source>
</reference>
<proteinExistence type="predicted"/>
<gene>
    <name evidence="1" type="ORF">EYF80_017400</name>
</gene>
<name>A0A4Z2I3M6_9TELE</name>
<keyword evidence="2" id="KW-1185">Reference proteome</keyword>
<comment type="caution">
    <text evidence="1">The sequence shown here is derived from an EMBL/GenBank/DDBJ whole genome shotgun (WGS) entry which is preliminary data.</text>
</comment>
<evidence type="ECO:0000313" key="2">
    <source>
        <dbReference type="Proteomes" id="UP000314294"/>
    </source>
</evidence>